<feature type="chain" id="PRO_5009796812" description="Glycosyl hydrolase family 92 N-terminal domain-containing protein" evidence="1">
    <location>
        <begin position="24"/>
        <end position="97"/>
    </location>
</feature>
<dbReference type="OrthoDB" id="8242170at2"/>
<dbReference type="AlphaFoldDB" id="A0A0R3KNL4"/>
<gene>
    <name evidence="2" type="ORF">CP49_01085</name>
</gene>
<accession>A0A0R3KNL4</accession>
<protein>
    <recommendedName>
        <fullName evidence="4">Glycosyl hydrolase family 92 N-terminal domain-containing protein</fullName>
    </recommendedName>
</protein>
<name>A0A0R3KNL4_9BRAD</name>
<proteinExistence type="predicted"/>
<organism evidence="2 3">
    <name type="scientific">Bradyrhizobium valentinum</name>
    <dbReference type="NCBI Taxonomy" id="1518501"/>
    <lineage>
        <taxon>Bacteria</taxon>
        <taxon>Pseudomonadati</taxon>
        <taxon>Pseudomonadota</taxon>
        <taxon>Alphaproteobacteria</taxon>
        <taxon>Hyphomicrobiales</taxon>
        <taxon>Nitrobacteraceae</taxon>
        <taxon>Bradyrhizobium</taxon>
    </lineage>
</organism>
<dbReference type="EMBL" id="LLXX01000119">
    <property type="protein sequence ID" value="KRR05203.1"/>
    <property type="molecule type" value="Genomic_DNA"/>
</dbReference>
<dbReference type="Proteomes" id="UP000051913">
    <property type="component" value="Unassembled WGS sequence"/>
</dbReference>
<evidence type="ECO:0000313" key="2">
    <source>
        <dbReference type="EMBL" id="KRR05203.1"/>
    </source>
</evidence>
<feature type="signal peptide" evidence="1">
    <location>
        <begin position="1"/>
        <end position="23"/>
    </location>
</feature>
<reference evidence="2 3" key="1">
    <citation type="submission" date="2014-03" db="EMBL/GenBank/DDBJ databases">
        <title>Bradyrhizobium valentinum sp. nov., isolated from effective nodules of Lupinus mariae-josephae, a lupine endemic of basic-lime soils in Eastern Spain.</title>
        <authorList>
            <person name="Duran D."/>
            <person name="Rey L."/>
            <person name="Navarro A."/>
            <person name="Busquets A."/>
            <person name="Imperial J."/>
            <person name="Ruiz-Argueso T."/>
        </authorList>
    </citation>
    <scope>NUCLEOTIDE SEQUENCE [LARGE SCALE GENOMIC DNA]</scope>
    <source>
        <strain evidence="2 3">LmjM3</strain>
    </source>
</reference>
<evidence type="ECO:0000256" key="1">
    <source>
        <dbReference type="SAM" id="SignalP"/>
    </source>
</evidence>
<evidence type="ECO:0000313" key="3">
    <source>
        <dbReference type="Proteomes" id="UP000051913"/>
    </source>
</evidence>
<comment type="caution">
    <text evidence="2">The sequence shown here is derived from an EMBL/GenBank/DDBJ whole genome shotgun (WGS) entry which is preliminary data.</text>
</comment>
<keyword evidence="1" id="KW-0732">Signal</keyword>
<sequence length="97" mass="10519">MTSIKTIAVAGLLSMMAAAPAFAQEAIQEPGAFAFFYPNLDVLNGGAPTPAYRMEGLPPSVMQSYNERESGLAGPDVWHHRRVHHASSTMHDGRWHG</sequence>
<evidence type="ECO:0008006" key="4">
    <source>
        <dbReference type="Google" id="ProtNLM"/>
    </source>
</evidence>
<dbReference type="RefSeq" id="WP_057851760.1">
    <property type="nucleotide sequence ID" value="NZ_LLXX01000119.1"/>
</dbReference>
<keyword evidence="3" id="KW-1185">Reference proteome</keyword>